<accession>A0ABN0MZR5</accession>
<feature type="transmembrane region" description="Helical" evidence="2">
    <location>
        <begin position="96"/>
        <end position="114"/>
    </location>
</feature>
<sequence>MTSVLGENSSIAQVVDRGDLSGGSIHTSAPLSCEARSIRSAFSSHNDLIEVVESQISSMEQSDVKKLKLFKVAITILTIVGLAILFVLPLCMVCGVSLWVPVVVVGLSSIAIGFSGNKLRQRYEEIKAKYRLLNRYYSHLLSQHVDVKKSALYKYDISLNNTKTTRDLILEKLCPDKHKKTFDGGISLDEKLNLSGELNSRYQVEALFGIDSSEDAEWKKFIASVSNAKIGLLQGKSANSDLDNIAKSALQNVEGSIASKGLINFVDLSKTIMSVCQFGGQVGLEVRKIIEAYDASCASSPTVCGWVSTLSPHTKLYFTQAAASIDQSLCIFEDLNRLVSNLHFANWCEKFDIFLSEINHLEEIDDITLNSLKTVKHLAHELCTHDASNEKLNAIIRNIVKVSENCVEVALSSSGKIVKIEENIHEFVNAIHQQKRKIFGKDEQRGSSVSDTAEQALVCYLAKLGPIDKLLDKVRSASFLGKYVLQDIERAASHHPDFRYKQECAKVDMLLYRLSQKDWGASSTKSVEAILSEKQELVQYLEQAKQCLVDWSDKYSTFKDQKMSRLLLKEFSEALPEVQKDIISLGTTPVGTSQTYEFILERKAFLDSEFKNLLENQNLPSEEEITSFSKDYQRLLQELEQIHVAIEAASVKVKEEGISHKSLVWQTLFNRESTLAKKKIKKATELAKSIEKKQSSDCPSSTTTILKIVMQKMSSIVESMNSLDRAIGDGNNIDLDRVRVAANSLFSSMNTLDPQYLSSLKAVLTVGSQETQIGTGNQNENRSVLEFNESQATNLSQDLRATQSSQVRSLGIRHKQLSQFLTNVEKQSRNWKLSRDLVMVLLGLVGLVISLVLLSVQITWLPIGICALAVVFQFIPMFFNKKISQKEQDVEVARLAKAMSGEINVISERFKPENIQNLSRIQSELNLDGVELAWSRAVHEDIEEIDKQSNFRATIANLRSDARTLNRLMNSSSYGAAGNEKGPQEQQLVKKETSQEDARRCKQVKTIDNALAELSISEHKIIQQLISYNKEVTKYYKQKHYQASLKSSIDDILSSSLPNWQNSVVENQRSVEILSQALSEKAEELKSVDPTSLEQVLTLTSQIYHNSGSKTEKDSAKEAFSHLLKDLSSKGELDALRNSLELGMCTGGTDLKYNQYRQDKARSGVLTQTIESKLSHTEELLKLHSLAHVVPFLRFSSSQLSDSGRTMAESILKETGLLLEKIENSEVTPDDYKRVNNLLSRYLERHDNLKHLTYDGVLGGQHFQNVASLIREKHALSNIVSLNISLNRKDLCKLALKRIDRWISRKCAKHSYSKICSDFMMYLRSCLDNNSDSSNCSTTEDFQEIYNSIKKLPRYVLLDRLQNSRVQFLINAQNIQNLEKKQRELQVLDQILNEKDKMFSENKTDWDNRIGELKERLKSIGKEQESLLLEKQRIALG</sequence>
<evidence type="ECO:0000256" key="2">
    <source>
        <dbReference type="SAM" id="Phobius"/>
    </source>
</evidence>
<organism evidence="3 4">
    <name type="scientific">Chlamydia ibidis 10-1398/6</name>
    <dbReference type="NCBI Taxonomy" id="1046581"/>
    <lineage>
        <taxon>Bacteria</taxon>
        <taxon>Pseudomonadati</taxon>
        <taxon>Chlamydiota</taxon>
        <taxon>Chlamydiia</taxon>
        <taxon>Chlamydiales</taxon>
        <taxon>Chlamydiaceae</taxon>
        <taxon>Chlamydia/Chlamydophila group</taxon>
        <taxon>Chlamydia</taxon>
    </lineage>
</organism>
<keyword evidence="4" id="KW-1185">Reference proteome</keyword>
<feature type="transmembrane region" description="Helical" evidence="2">
    <location>
        <begin position="837"/>
        <end position="854"/>
    </location>
</feature>
<keyword evidence="2" id="KW-0812">Transmembrane</keyword>
<dbReference type="Proteomes" id="UP000016064">
    <property type="component" value="Unassembled WGS sequence"/>
</dbReference>
<evidence type="ECO:0000313" key="4">
    <source>
        <dbReference type="Proteomes" id="UP000016064"/>
    </source>
</evidence>
<keyword evidence="2" id="KW-1133">Transmembrane helix</keyword>
<proteinExistence type="predicted"/>
<protein>
    <recommendedName>
        <fullName evidence="5">Transmembrane protein</fullName>
    </recommendedName>
</protein>
<feature type="region of interest" description="Disordered" evidence="1">
    <location>
        <begin position="972"/>
        <end position="995"/>
    </location>
</feature>
<comment type="caution">
    <text evidence="3">The sequence shown here is derived from an EMBL/GenBank/DDBJ whole genome shotgun (WGS) entry which is preliminary data.</text>
</comment>
<keyword evidence="2" id="KW-0472">Membrane</keyword>
<feature type="transmembrane region" description="Helical" evidence="2">
    <location>
        <begin position="69"/>
        <end position="90"/>
    </location>
</feature>
<dbReference type="EMBL" id="APJW01000002">
    <property type="protein sequence ID" value="EQM62761.1"/>
    <property type="molecule type" value="Genomic_DNA"/>
</dbReference>
<evidence type="ECO:0008006" key="5">
    <source>
        <dbReference type="Google" id="ProtNLM"/>
    </source>
</evidence>
<evidence type="ECO:0000256" key="1">
    <source>
        <dbReference type="SAM" id="MobiDB-lite"/>
    </source>
</evidence>
<feature type="transmembrane region" description="Helical" evidence="2">
    <location>
        <begin position="860"/>
        <end position="879"/>
    </location>
</feature>
<gene>
    <name evidence="3" type="ORF">H359_0673</name>
</gene>
<dbReference type="RefSeq" id="WP_020370225.1">
    <property type="nucleotide sequence ID" value="NZ_APJW01000002.1"/>
</dbReference>
<evidence type="ECO:0000313" key="3">
    <source>
        <dbReference type="EMBL" id="EQM62761.1"/>
    </source>
</evidence>
<name>A0ABN0MZR5_9CHLA</name>
<reference evidence="3 4" key="1">
    <citation type="submission" date="2013-07" db="EMBL/GenBank/DDBJ databases">
        <title>Isolation of a new Chlamydia species from the feral Sacred Ibis (Threskiornis aethiopicus): Chlamydia ibidis.</title>
        <authorList>
            <person name="Vorimore F."/>
            <person name="Hsia R.-C."/>
            <person name="Huot-Creasy H."/>
            <person name="Bastian S."/>
            <person name="Deruyter L."/>
            <person name="Passet A."/>
            <person name="Sachse K."/>
            <person name="Bavoil P."/>
            <person name="Myers G."/>
            <person name="Laroucau K."/>
        </authorList>
    </citation>
    <scope>NUCLEOTIDE SEQUENCE [LARGE SCALE GENOMIC DNA]</scope>
    <source>
        <strain evidence="3 4">10-1398/6</strain>
    </source>
</reference>